<dbReference type="Pfam" id="PF13393">
    <property type="entry name" value="tRNA-synt_His"/>
    <property type="match status" value="1"/>
</dbReference>
<evidence type="ECO:0000256" key="5">
    <source>
        <dbReference type="ARBA" id="ARBA00020397"/>
    </source>
</evidence>
<dbReference type="InterPro" id="IPR004517">
    <property type="entry name" value="HisZ"/>
</dbReference>
<dbReference type="PANTHER" id="PTHR43707:SF1">
    <property type="entry name" value="HISTIDINE--TRNA LIGASE, MITOCHONDRIAL-RELATED"/>
    <property type="match status" value="1"/>
</dbReference>
<name>A0A2A2APM9_9BURK</name>
<keyword evidence="6 9" id="KW-0963">Cytoplasm</keyword>
<dbReference type="PANTHER" id="PTHR43707">
    <property type="entry name" value="HISTIDYL-TRNA SYNTHETASE"/>
    <property type="match status" value="1"/>
</dbReference>
<dbReference type="InterPro" id="IPR041715">
    <property type="entry name" value="HisRS-like_core"/>
</dbReference>
<accession>A0A2A2AL94</accession>
<evidence type="ECO:0000256" key="3">
    <source>
        <dbReference type="ARBA" id="ARBA00005539"/>
    </source>
</evidence>
<dbReference type="GO" id="GO:0006427">
    <property type="term" value="P:histidyl-tRNA aminoacylation"/>
    <property type="evidence" value="ECO:0007669"/>
    <property type="project" value="TreeGrafter"/>
</dbReference>
<evidence type="ECO:0000256" key="9">
    <source>
        <dbReference type="HAMAP-Rule" id="MF_00125"/>
    </source>
</evidence>
<keyword evidence="12" id="KW-0328">Glycosyltransferase</keyword>
<dbReference type="Proteomes" id="UP000218644">
    <property type="component" value="Unassembled WGS sequence"/>
</dbReference>
<comment type="miscellaneous">
    <text evidence="9">This function is generally fulfilled by the C-terminal part of HisG, which is missing in some bacteria such as this one.</text>
</comment>
<evidence type="ECO:0000313" key="14">
    <source>
        <dbReference type="Proteomes" id="UP000218644"/>
    </source>
</evidence>
<comment type="caution">
    <text evidence="12">The sequence shown here is derived from an EMBL/GenBank/DDBJ whole genome shotgun (WGS) entry which is preliminary data.</text>
</comment>
<keyword evidence="7 9" id="KW-0368">Histidine biosynthesis</keyword>
<dbReference type="HAMAP" id="MF_00125">
    <property type="entry name" value="HisZ"/>
    <property type="match status" value="1"/>
</dbReference>
<evidence type="ECO:0000259" key="10">
    <source>
        <dbReference type="Pfam" id="PF13393"/>
    </source>
</evidence>
<evidence type="ECO:0000256" key="1">
    <source>
        <dbReference type="ARBA" id="ARBA00004496"/>
    </source>
</evidence>
<dbReference type="NCBIfam" id="NF009086">
    <property type="entry name" value="PRK12421.1"/>
    <property type="match status" value="1"/>
</dbReference>
<protein>
    <recommendedName>
        <fullName evidence="5 9">ATP phosphoribosyltransferase regulatory subunit</fullName>
    </recommendedName>
</protein>
<evidence type="ECO:0000256" key="8">
    <source>
        <dbReference type="ARBA" id="ARBA00025246"/>
    </source>
</evidence>
<dbReference type="EMBL" id="NSJB01000001">
    <property type="protein sequence ID" value="PAT38399.1"/>
    <property type="molecule type" value="Genomic_DNA"/>
</dbReference>
<gene>
    <name evidence="9" type="primary">hisZ</name>
    <name evidence="12" type="ORF">CK623_05380</name>
    <name evidence="11" type="ORF">CK625_02620</name>
</gene>
<evidence type="ECO:0000256" key="4">
    <source>
        <dbReference type="ARBA" id="ARBA00011496"/>
    </source>
</evidence>
<keyword evidence="12" id="KW-0808">Transferase</keyword>
<dbReference type="AlphaFoldDB" id="A0A2A2APM9"/>
<evidence type="ECO:0000256" key="6">
    <source>
        <dbReference type="ARBA" id="ARBA00022490"/>
    </source>
</evidence>
<evidence type="ECO:0000313" key="11">
    <source>
        <dbReference type="EMBL" id="PAT38399.1"/>
    </source>
</evidence>
<dbReference type="CDD" id="cd00773">
    <property type="entry name" value="HisRS-like_core"/>
    <property type="match status" value="1"/>
</dbReference>
<comment type="function">
    <text evidence="8 9">Required for the first step of histidine biosynthesis. May allow the feedback regulation of ATP phosphoribosyltransferase activity by histidine.</text>
</comment>
<dbReference type="UniPathway" id="UPA00031">
    <property type="reaction ID" value="UER00006"/>
</dbReference>
<sequence>MSAWVLPDHIADVLPCEARHMEGLRRSLLDVAASFGYELIVPPLMEYLESLLTGSGQALDLQIVKSVDQLSGRTVGIRADSTPQVARIDAHLLNRPGVARLCYCGPVLHARPERPGASRELLQFGAEIYGHAGPEADLEIVQLALACTRQPGIAAPVLVLGDVRIVRSLLAGVMASMDTLAAVHTALAAKDASALQAATADFPQAQREGLAALLDLYGEPGPVMAQARQRLAPFPAALKVLDGLQWLTQQLQAEGQALALSYDLADVRGYGYYSGMRFSLYVPGCNDALVRGGRYDEAGAVFGRNRPAAGFSLDVKQLTRVASQRPQAMAIRAPWVEGDAALRSAIARLRSQGEVVLQTLPGSAAADDALRCDRELRLCNGQWQVQQARLQPATEDEGVLETETPR</sequence>
<organism evidence="12 14">
    <name type="scientific">Vandammella animalimorsus</name>
    <dbReference type="NCBI Taxonomy" id="2029117"/>
    <lineage>
        <taxon>Bacteria</taxon>
        <taxon>Pseudomonadati</taxon>
        <taxon>Pseudomonadota</taxon>
        <taxon>Betaproteobacteria</taxon>
        <taxon>Burkholderiales</taxon>
        <taxon>Comamonadaceae</taxon>
        <taxon>Vandammella</taxon>
    </lineage>
</organism>
<evidence type="ECO:0000313" key="13">
    <source>
        <dbReference type="Proteomes" id="UP000218054"/>
    </source>
</evidence>
<evidence type="ECO:0000256" key="7">
    <source>
        <dbReference type="ARBA" id="ARBA00023102"/>
    </source>
</evidence>
<dbReference type="SUPFAM" id="SSF55681">
    <property type="entry name" value="Class II aaRS and biotin synthetases"/>
    <property type="match status" value="1"/>
</dbReference>
<feature type="domain" description="Class II Histidinyl-tRNA synthetase (HisRS)-like catalytic core" evidence="10">
    <location>
        <begin position="9"/>
        <end position="318"/>
    </location>
</feature>
<reference evidence="13 14" key="1">
    <citation type="submission" date="2017-08" db="EMBL/GenBank/DDBJ databases">
        <title>WGS of Clinical strains of the CDC Group NO-1 linked to zoonotic infections in humans.</title>
        <authorList>
            <person name="Bernier A.-M."/>
            <person name="Bernard K."/>
        </authorList>
    </citation>
    <scope>NUCLEOTIDE SEQUENCE [LARGE SCALE GENOMIC DNA]</scope>
    <source>
        <strain evidence="11 13">NML00-0135</strain>
        <strain evidence="12 14">NML79-0751</strain>
    </source>
</reference>
<accession>A0A2A2APM9</accession>
<dbReference type="EMBL" id="NSJD01000005">
    <property type="protein sequence ID" value="PAT40520.1"/>
    <property type="molecule type" value="Genomic_DNA"/>
</dbReference>
<dbReference type="InterPro" id="IPR004516">
    <property type="entry name" value="HisRS/HisZ"/>
</dbReference>
<dbReference type="GO" id="GO:0000105">
    <property type="term" value="P:L-histidine biosynthetic process"/>
    <property type="evidence" value="ECO:0007669"/>
    <property type="project" value="UniProtKB-UniRule"/>
</dbReference>
<dbReference type="Proteomes" id="UP000218054">
    <property type="component" value="Unassembled WGS sequence"/>
</dbReference>
<keyword evidence="9" id="KW-0028">Amino-acid biosynthesis</keyword>
<evidence type="ECO:0000256" key="2">
    <source>
        <dbReference type="ARBA" id="ARBA00004667"/>
    </source>
</evidence>
<dbReference type="InterPro" id="IPR045864">
    <property type="entry name" value="aa-tRNA-synth_II/BPL/LPL"/>
</dbReference>
<dbReference type="Gene3D" id="3.30.930.10">
    <property type="entry name" value="Bira Bifunctional Protein, Domain 2"/>
    <property type="match status" value="1"/>
</dbReference>
<comment type="subcellular location">
    <subcellularLocation>
        <location evidence="1 9">Cytoplasm</location>
    </subcellularLocation>
</comment>
<proteinExistence type="inferred from homology"/>
<dbReference type="NCBIfam" id="NF008935">
    <property type="entry name" value="PRK12292.1-1"/>
    <property type="match status" value="1"/>
</dbReference>
<dbReference type="RefSeq" id="WP_095538680.1">
    <property type="nucleotide sequence ID" value="NZ_NSJB01000001.1"/>
</dbReference>
<keyword evidence="13" id="KW-1185">Reference proteome</keyword>
<evidence type="ECO:0000313" key="12">
    <source>
        <dbReference type="EMBL" id="PAT40520.1"/>
    </source>
</evidence>
<comment type="pathway">
    <text evidence="2 9">Amino-acid biosynthesis; L-histidine biosynthesis; L-histidine from 5-phospho-alpha-D-ribose 1-diphosphate: step 1/9.</text>
</comment>
<dbReference type="GO" id="GO:0004821">
    <property type="term" value="F:histidine-tRNA ligase activity"/>
    <property type="evidence" value="ECO:0007669"/>
    <property type="project" value="TreeGrafter"/>
</dbReference>
<comment type="similarity">
    <text evidence="3 9">Belongs to the class-II aminoacyl-tRNA synthetase family. HisZ subfamily.</text>
</comment>
<comment type="subunit">
    <text evidence="4 9">Heteromultimer composed of HisG and HisZ subunits.</text>
</comment>
<dbReference type="GO" id="GO:0016757">
    <property type="term" value="F:glycosyltransferase activity"/>
    <property type="evidence" value="ECO:0007669"/>
    <property type="project" value="UniProtKB-KW"/>
</dbReference>
<dbReference type="GO" id="GO:0005737">
    <property type="term" value="C:cytoplasm"/>
    <property type="evidence" value="ECO:0007669"/>
    <property type="project" value="UniProtKB-SubCell"/>
</dbReference>